<dbReference type="Proteomes" id="UP000242715">
    <property type="component" value="Unassembled WGS sequence"/>
</dbReference>
<organism evidence="2 3">
    <name type="scientific">Trifolium subterraneum</name>
    <name type="common">Subterranean clover</name>
    <dbReference type="NCBI Taxonomy" id="3900"/>
    <lineage>
        <taxon>Eukaryota</taxon>
        <taxon>Viridiplantae</taxon>
        <taxon>Streptophyta</taxon>
        <taxon>Embryophyta</taxon>
        <taxon>Tracheophyta</taxon>
        <taxon>Spermatophyta</taxon>
        <taxon>Magnoliopsida</taxon>
        <taxon>eudicotyledons</taxon>
        <taxon>Gunneridae</taxon>
        <taxon>Pentapetalae</taxon>
        <taxon>rosids</taxon>
        <taxon>fabids</taxon>
        <taxon>Fabales</taxon>
        <taxon>Fabaceae</taxon>
        <taxon>Papilionoideae</taxon>
        <taxon>50 kb inversion clade</taxon>
        <taxon>NPAAA clade</taxon>
        <taxon>Hologalegina</taxon>
        <taxon>IRL clade</taxon>
        <taxon>Trifolieae</taxon>
        <taxon>Trifolium</taxon>
    </lineage>
</organism>
<feature type="region of interest" description="Disordered" evidence="1">
    <location>
        <begin position="16"/>
        <end position="85"/>
    </location>
</feature>
<dbReference type="AlphaFoldDB" id="A0A2Z6MJX8"/>
<gene>
    <name evidence="2" type="ORF">TSUD_325590</name>
</gene>
<protein>
    <submittedName>
        <fullName evidence="2">Uncharacterized protein</fullName>
    </submittedName>
</protein>
<evidence type="ECO:0000256" key="1">
    <source>
        <dbReference type="SAM" id="MobiDB-lite"/>
    </source>
</evidence>
<feature type="compositionally biased region" description="Polar residues" evidence="1">
    <location>
        <begin position="43"/>
        <end position="55"/>
    </location>
</feature>
<keyword evidence="3" id="KW-1185">Reference proteome</keyword>
<dbReference type="EMBL" id="DF973187">
    <property type="protein sequence ID" value="GAU18567.1"/>
    <property type="molecule type" value="Genomic_DNA"/>
</dbReference>
<name>A0A2Z6MJX8_TRISU</name>
<proteinExistence type="predicted"/>
<evidence type="ECO:0000313" key="2">
    <source>
        <dbReference type="EMBL" id="GAU18567.1"/>
    </source>
</evidence>
<reference evidence="3" key="1">
    <citation type="journal article" date="2017" name="Front. Plant Sci.">
        <title>Climate Clever Clovers: New Paradigm to Reduce the Environmental Footprint of Ruminants by Breeding Low Methanogenic Forages Utilizing Haplotype Variation.</title>
        <authorList>
            <person name="Kaur P."/>
            <person name="Appels R."/>
            <person name="Bayer P.E."/>
            <person name="Keeble-Gagnere G."/>
            <person name="Wang J."/>
            <person name="Hirakawa H."/>
            <person name="Shirasawa K."/>
            <person name="Vercoe P."/>
            <person name="Stefanova K."/>
            <person name="Durmic Z."/>
            <person name="Nichols P."/>
            <person name="Revell C."/>
            <person name="Isobe S.N."/>
            <person name="Edwards D."/>
            <person name="Erskine W."/>
        </authorList>
    </citation>
    <scope>NUCLEOTIDE SEQUENCE [LARGE SCALE GENOMIC DNA]</scope>
    <source>
        <strain evidence="3">cv. Daliak</strain>
    </source>
</reference>
<feature type="compositionally biased region" description="Basic and acidic residues" evidence="1">
    <location>
        <begin position="16"/>
        <end position="42"/>
    </location>
</feature>
<accession>A0A2Z6MJX8</accession>
<sequence length="85" mass="9569">MEDLIVKGKLKILTKDEGYRCGDKKSNRDSPKRQSRSDESLQAKRSPQKESSWGAVNSVKSKGKEPESSEEENDSEKHPFMASVI</sequence>
<evidence type="ECO:0000313" key="3">
    <source>
        <dbReference type="Proteomes" id="UP000242715"/>
    </source>
</evidence>